<gene>
    <name evidence="2" type="ORF">DMN91_003212</name>
    <name evidence="1" type="ORF">X777_03663</name>
</gene>
<dbReference type="STRING" id="2015173.A0A026WJ05"/>
<reference evidence="2" key="2">
    <citation type="journal article" date="2018" name="Genome Res.">
        <title>The genomic architecture and molecular evolution of ant odorant receptors.</title>
        <authorList>
            <person name="McKenzie S.K."/>
            <person name="Kronauer D.J.C."/>
        </authorList>
    </citation>
    <scope>NUCLEOTIDE SEQUENCE [LARGE SCALE GENOMIC DNA]</scope>
    <source>
        <strain evidence="2">Clonal line C1</strain>
    </source>
</reference>
<dbReference type="Proteomes" id="UP000279307">
    <property type="component" value="Chromosome 3"/>
</dbReference>
<proteinExistence type="predicted"/>
<evidence type="ECO:0000313" key="3">
    <source>
        <dbReference type="Proteomes" id="UP000053097"/>
    </source>
</evidence>
<evidence type="ECO:0000313" key="1">
    <source>
        <dbReference type="EMBL" id="EZA55978.1"/>
    </source>
</evidence>
<dbReference type="GO" id="GO:0005840">
    <property type="term" value="C:ribosome"/>
    <property type="evidence" value="ECO:0007669"/>
    <property type="project" value="UniProtKB-KW"/>
</dbReference>
<protein>
    <submittedName>
        <fullName evidence="1">28S ribosomal protein S9, mitochondrial</fullName>
    </submittedName>
</protein>
<keyword evidence="1" id="KW-0689">Ribosomal protein</keyword>
<dbReference type="OMA" id="HHFLFYT"/>
<keyword evidence="3" id="KW-1185">Reference proteome</keyword>
<dbReference type="EMBL" id="KK107182">
    <property type="protein sequence ID" value="EZA55978.1"/>
    <property type="molecule type" value="Genomic_DNA"/>
</dbReference>
<dbReference type="Proteomes" id="UP000053097">
    <property type="component" value="Unassembled WGS sequence"/>
</dbReference>
<accession>A0A026WJ05</accession>
<keyword evidence="1" id="KW-0687">Ribonucleoprotein</keyword>
<name>A0A026WJ05_OOCBI</name>
<dbReference type="OrthoDB" id="7464126at2759"/>
<reference evidence="2" key="3">
    <citation type="submission" date="2018-07" db="EMBL/GenBank/DDBJ databases">
        <authorList>
            <person name="Mckenzie S.K."/>
            <person name="Kronauer D.J.C."/>
        </authorList>
    </citation>
    <scope>NUCLEOTIDE SEQUENCE</scope>
    <source>
        <strain evidence="2">Clonal line C1</strain>
    </source>
</reference>
<dbReference type="EMBL" id="QOIP01000003">
    <property type="protein sequence ID" value="RLU25120.1"/>
    <property type="molecule type" value="Genomic_DNA"/>
</dbReference>
<organism evidence="1 3">
    <name type="scientific">Ooceraea biroi</name>
    <name type="common">Clonal raider ant</name>
    <name type="synonym">Cerapachys biroi</name>
    <dbReference type="NCBI Taxonomy" id="2015173"/>
    <lineage>
        <taxon>Eukaryota</taxon>
        <taxon>Metazoa</taxon>
        <taxon>Ecdysozoa</taxon>
        <taxon>Arthropoda</taxon>
        <taxon>Hexapoda</taxon>
        <taxon>Insecta</taxon>
        <taxon>Pterygota</taxon>
        <taxon>Neoptera</taxon>
        <taxon>Endopterygota</taxon>
        <taxon>Hymenoptera</taxon>
        <taxon>Apocrita</taxon>
        <taxon>Aculeata</taxon>
        <taxon>Formicoidea</taxon>
        <taxon>Formicidae</taxon>
        <taxon>Dorylinae</taxon>
        <taxon>Ooceraea</taxon>
    </lineage>
</organism>
<dbReference type="AlphaFoldDB" id="A0A026WJ05"/>
<reference evidence="1 3" key="1">
    <citation type="journal article" date="2014" name="Curr. Biol.">
        <title>The genome of the clonal raider ant Cerapachys biroi.</title>
        <authorList>
            <person name="Oxley P.R."/>
            <person name="Ji L."/>
            <person name="Fetter-Pruneda I."/>
            <person name="McKenzie S.K."/>
            <person name="Li C."/>
            <person name="Hu H."/>
            <person name="Zhang G."/>
            <person name="Kronauer D.J."/>
        </authorList>
    </citation>
    <scope>NUCLEOTIDE SEQUENCE [LARGE SCALE GENOMIC DNA]</scope>
</reference>
<sequence>MAVSTVSRCLNLRRFIGMSNNAAILFPNTAQHLNHVQHARSRSFTTSVDDDDIFESEWNKPNKKMSKAMIAYLKRAREHDEFMKKEIAEYEIGKRHLANMMGEDPDNFTQRDINRAIRYLFPSALYDPRARPMMRHPDEIFPHRKASEFDESGRPFHSMFYTTKQNYFEILYNIVDKIKSLNEVEDSLIKQGKLPMDKINLLDSRWLTKAELENEIHETINDSEYNYFITSLERMCEHPLSNRENDFIRKYCKQRITYSSEVEVQPLEHDSTGRPYITVKRCMRKSARGEVTVWANGSGKIVINGQDITYFKESRHREQVS</sequence>
<evidence type="ECO:0000313" key="2">
    <source>
        <dbReference type="EMBL" id="RLU25120.1"/>
    </source>
</evidence>